<evidence type="ECO:0000313" key="6">
    <source>
        <dbReference type="Proteomes" id="UP000199405"/>
    </source>
</evidence>
<name>A0AAW4JF74_9ACTN</name>
<feature type="transmembrane region" description="Helical" evidence="1">
    <location>
        <begin position="66"/>
        <end position="87"/>
    </location>
</feature>
<keyword evidence="1" id="KW-0812">Transmembrane</keyword>
<feature type="domain" description="Cysteinyl-tRNA ligase anticodon binding" evidence="2">
    <location>
        <begin position="177"/>
        <end position="226"/>
    </location>
</feature>
<keyword evidence="6" id="KW-1185">Reference proteome</keyword>
<dbReference type="InterPro" id="IPR057798">
    <property type="entry name" value="PH_YqeB"/>
</dbReference>
<keyword evidence="1" id="KW-0472">Membrane</keyword>
<dbReference type="Proteomes" id="UP000199405">
    <property type="component" value="Unassembled WGS sequence"/>
</dbReference>
<dbReference type="Pfam" id="PF23493">
    <property type="entry name" value="CysS_C"/>
    <property type="match status" value="1"/>
</dbReference>
<protein>
    <recommendedName>
        <fullName evidence="8">DUF308 domain-containing protein</fullName>
    </recommendedName>
</protein>
<gene>
    <name evidence="5" type="ORF">GA0070562_2959</name>
    <name evidence="4" type="ORF">J5U46_12220</name>
</gene>
<reference evidence="5 6" key="1">
    <citation type="submission" date="2016-06" db="EMBL/GenBank/DDBJ databases">
        <authorList>
            <person name="Varghese N."/>
            <person name="Submissions Spin"/>
        </authorList>
    </citation>
    <scope>NUCLEOTIDE SEQUENCE [LARGE SCALE GENOMIC DNA]</scope>
    <source>
        <strain evidence="5 6">DSM 45142</strain>
    </source>
</reference>
<dbReference type="Proteomes" id="UP000669887">
    <property type="component" value="Unassembled WGS sequence"/>
</dbReference>
<keyword evidence="1" id="KW-1133">Transmembrane helix</keyword>
<evidence type="ECO:0008006" key="8">
    <source>
        <dbReference type="Google" id="ProtNLM"/>
    </source>
</evidence>
<feature type="domain" description="YqeB PH" evidence="3">
    <location>
        <begin position="11"/>
        <end position="160"/>
    </location>
</feature>
<evidence type="ECO:0000313" key="7">
    <source>
        <dbReference type="Proteomes" id="UP000669887"/>
    </source>
</evidence>
<evidence type="ECO:0000259" key="2">
    <source>
        <dbReference type="Pfam" id="PF23493"/>
    </source>
</evidence>
<evidence type="ECO:0000313" key="4">
    <source>
        <dbReference type="EMBL" id="MBO4140916.1"/>
    </source>
</evidence>
<feature type="transmembrane region" description="Helical" evidence="1">
    <location>
        <begin position="20"/>
        <end position="46"/>
    </location>
</feature>
<dbReference type="InterPro" id="IPR056411">
    <property type="entry name" value="CysS_C"/>
</dbReference>
<evidence type="ECO:0000256" key="1">
    <source>
        <dbReference type="SAM" id="Phobius"/>
    </source>
</evidence>
<sequence length="234" mass="25342">MAAWQPGEDVVVDGGRGELVLFWAGFPLFGAGLAAGLTALSGWIAGLAWFPFQGLFELLARWPDELSYPIGIGVGVLGGLLLAVVAVRERLTVTVGHRSVRLHRDGHGRDLARADVAGVFVDGKALVLLDTAGGELAREKSDLDAERLRAAFTRQGWPWTGQDPHRDAYRRWVKGLPDLPPGADALLRARQRALDGGHDSETRELHGELARLGVVVRDEGKRQYWRLVAGPPPG</sequence>
<dbReference type="RefSeq" id="WP_091418996.1">
    <property type="nucleotide sequence ID" value="NZ_FMCQ01000003.1"/>
</dbReference>
<dbReference type="GeneID" id="93469735"/>
<dbReference type="Pfam" id="PF23494">
    <property type="entry name" value="bPH_10"/>
    <property type="match status" value="1"/>
</dbReference>
<comment type="caution">
    <text evidence="4">The sequence shown here is derived from an EMBL/GenBank/DDBJ whole genome shotgun (WGS) entry which is preliminary data.</text>
</comment>
<evidence type="ECO:0000313" key="5">
    <source>
        <dbReference type="EMBL" id="SCE81362.1"/>
    </source>
</evidence>
<organism evidence="4 7">
    <name type="scientific">Micromonospora tulbaghiae</name>
    <dbReference type="NCBI Taxonomy" id="479978"/>
    <lineage>
        <taxon>Bacteria</taxon>
        <taxon>Bacillati</taxon>
        <taxon>Actinomycetota</taxon>
        <taxon>Actinomycetes</taxon>
        <taxon>Micromonosporales</taxon>
        <taxon>Micromonosporaceae</taxon>
        <taxon>Micromonospora</taxon>
    </lineage>
</organism>
<accession>A0AAW4JF74</accession>
<dbReference type="AlphaFoldDB" id="A0AAW4JF74"/>
<dbReference type="EMBL" id="FMCQ01000003">
    <property type="protein sequence ID" value="SCE81362.1"/>
    <property type="molecule type" value="Genomic_DNA"/>
</dbReference>
<dbReference type="EMBL" id="JAGFVQ010000018">
    <property type="protein sequence ID" value="MBO4140916.1"/>
    <property type="molecule type" value="Genomic_DNA"/>
</dbReference>
<proteinExistence type="predicted"/>
<evidence type="ECO:0000259" key="3">
    <source>
        <dbReference type="Pfam" id="PF23494"/>
    </source>
</evidence>
<reference evidence="4" key="2">
    <citation type="submission" date="2021-03" db="EMBL/GenBank/DDBJ databases">
        <title>X isolated from Micromonospora tulbaghiae.</title>
        <authorList>
            <person name="Stennett H.L."/>
        </authorList>
    </citation>
    <scope>NUCLEOTIDE SEQUENCE</scope>
    <source>
        <strain evidence="4">28M1-20</strain>
    </source>
</reference>